<feature type="compositionally biased region" description="Polar residues" evidence="1">
    <location>
        <begin position="628"/>
        <end position="639"/>
    </location>
</feature>
<dbReference type="EMBL" id="JALLAZ020000455">
    <property type="protein sequence ID" value="KAL3794717.1"/>
    <property type="molecule type" value="Genomic_DNA"/>
</dbReference>
<reference evidence="3 4" key="1">
    <citation type="submission" date="2024-10" db="EMBL/GenBank/DDBJ databases">
        <title>Updated reference genomes for cyclostephanoid diatoms.</title>
        <authorList>
            <person name="Roberts W.R."/>
            <person name="Alverson A.J."/>
        </authorList>
    </citation>
    <scope>NUCLEOTIDE SEQUENCE [LARGE SCALE GENOMIC DNA]</scope>
    <source>
        <strain evidence="3 4">AJA276-08</strain>
    </source>
</reference>
<evidence type="ECO:0000256" key="2">
    <source>
        <dbReference type="SAM" id="SignalP"/>
    </source>
</evidence>
<feature type="compositionally biased region" description="Polar residues" evidence="1">
    <location>
        <begin position="608"/>
        <end position="620"/>
    </location>
</feature>
<sequence length="835" mass="91375">MVQPSAHPLLLAELYLLSSGSFTDAFSFPRWCFSTNPPSNNILGGGCNNGGGRKTRLHRFCDGGDDDANFGMNTFKLASIHWISVNSDEPNGDDEISREDKVKSKDGSSKDMFQESNEVNFNPMQTENHHGGATSEKANIGDRKSIGASLKPIRIAASELSKHLPANPFQRNVKDQSNESKLRQHQRELSSTVVRSVSAPGSELLLPDDITQCAKESNLIGGTLTPETLELTAKKINHLYLEHGYVMNCVTGATLVPSSVGKANDREGHVELKVREVRWARPTQRNSSLVHVRFVEKMNREDAGDKENVISLPLQSSSIQSKSDHQAFRIVPGRTRPAKIARMLNLVPGSHFCILPDLWSRLVASPGSVAGGGGGKQQQAPIFSAIHALRPLPAAQGSVELEIVASENKPYASLEYGLTKSLYSDQWEGELDLKHANVLGGGEVATMNIRKGKSCRQKGDYGLKNWKHVLSSGPISWRMSIKDDHLGSSYAGYDIEVFRDSVDISEKGEDDKEDNDEFKEGGAAGTYQPKASGYLNEVDCPLRTGVTMKLRLPQSSHSFALPKFVSARFERVDPLTKNDWTQCTTSLTADFDYKKTWQVSTRPVQSTVSVTGSAGRQWNTGGKPGKADNSSPLPYATGTITSQHITPLSSKRGSIPSINLAIRHVASASSRHLPRHEAIILGLSSRIRGYKYNYQQSPMKHQQQETKDDDEKSLLQSLRKLVRGKGKEQFRPPLALSNAISGTIEVRIPFERLVSSSIIRRGDVVLFGDWCVSQAQPLPLHVLNSPGDGDLSAVSFRHSSLGIGLRKVVQGIPLKVDACLTEHGTKGLFLGIGHN</sequence>
<feature type="signal peptide" evidence="2">
    <location>
        <begin position="1"/>
        <end position="25"/>
    </location>
</feature>
<proteinExistence type="predicted"/>
<protein>
    <recommendedName>
        <fullName evidence="5">Bacterial surface antigen (D15) domain-containing protein</fullName>
    </recommendedName>
</protein>
<feature type="compositionally biased region" description="Polar residues" evidence="1">
    <location>
        <begin position="114"/>
        <end position="126"/>
    </location>
</feature>
<feature type="region of interest" description="Disordered" evidence="1">
    <location>
        <begin position="166"/>
        <end position="192"/>
    </location>
</feature>
<dbReference type="AlphaFoldDB" id="A0ABD3Q3V1"/>
<evidence type="ECO:0000256" key="1">
    <source>
        <dbReference type="SAM" id="MobiDB-lite"/>
    </source>
</evidence>
<gene>
    <name evidence="3" type="ORF">ACHAW5_003726</name>
</gene>
<feature type="compositionally biased region" description="Basic and acidic residues" evidence="1">
    <location>
        <begin position="98"/>
        <end position="113"/>
    </location>
</feature>
<evidence type="ECO:0008006" key="5">
    <source>
        <dbReference type="Google" id="ProtNLM"/>
    </source>
</evidence>
<evidence type="ECO:0000313" key="3">
    <source>
        <dbReference type="EMBL" id="KAL3794717.1"/>
    </source>
</evidence>
<feature type="region of interest" description="Disordered" evidence="1">
    <location>
        <begin position="88"/>
        <end position="138"/>
    </location>
</feature>
<feature type="compositionally biased region" description="Basic and acidic residues" evidence="1">
    <location>
        <begin position="172"/>
        <end position="188"/>
    </location>
</feature>
<feature type="region of interest" description="Disordered" evidence="1">
    <location>
        <begin position="608"/>
        <end position="639"/>
    </location>
</feature>
<organism evidence="3 4">
    <name type="scientific">Stephanodiscus triporus</name>
    <dbReference type="NCBI Taxonomy" id="2934178"/>
    <lineage>
        <taxon>Eukaryota</taxon>
        <taxon>Sar</taxon>
        <taxon>Stramenopiles</taxon>
        <taxon>Ochrophyta</taxon>
        <taxon>Bacillariophyta</taxon>
        <taxon>Coscinodiscophyceae</taxon>
        <taxon>Thalassiosirophycidae</taxon>
        <taxon>Stephanodiscales</taxon>
        <taxon>Stephanodiscaceae</taxon>
        <taxon>Stephanodiscus</taxon>
    </lineage>
</organism>
<evidence type="ECO:0000313" key="4">
    <source>
        <dbReference type="Proteomes" id="UP001530315"/>
    </source>
</evidence>
<name>A0ABD3Q3V1_9STRA</name>
<keyword evidence="4" id="KW-1185">Reference proteome</keyword>
<feature type="region of interest" description="Disordered" evidence="1">
    <location>
        <begin position="505"/>
        <end position="525"/>
    </location>
</feature>
<dbReference type="Gene3D" id="2.40.160.50">
    <property type="entry name" value="membrane protein fhac: a member of the omp85/tpsb transporter family"/>
    <property type="match status" value="1"/>
</dbReference>
<feature type="chain" id="PRO_5044747398" description="Bacterial surface antigen (D15) domain-containing protein" evidence="2">
    <location>
        <begin position="26"/>
        <end position="835"/>
    </location>
</feature>
<keyword evidence="2" id="KW-0732">Signal</keyword>
<accession>A0ABD3Q3V1</accession>
<comment type="caution">
    <text evidence="3">The sequence shown here is derived from an EMBL/GenBank/DDBJ whole genome shotgun (WGS) entry which is preliminary data.</text>
</comment>
<dbReference type="Proteomes" id="UP001530315">
    <property type="component" value="Unassembled WGS sequence"/>
</dbReference>